<feature type="compositionally biased region" description="Basic and acidic residues" evidence="1">
    <location>
        <begin position="9"/>
        <end position="22"/>
    </location>
</feature>
<dbReference type="EMBL" id="JZSH01000090">
    <property type="protein sequence ID" value="KJF77935.1"/>
    <property type="molecule type" value="Genomic_DNA"/>
</dbReference>
<proteinExistence type="predicted"/>
<comment type="caution">
    <text evidence="2">The sequence shown here is derived from an EMBL/GenBank/DDBJ whole genome shotgun (WGS) entry which is preliminary data.</text>
</comment>
<dbReference type="AlphaFoldDB" id="A0A0D8L7M7"/>
<gene>
    <name evidence="2" type="ORF">UA45_09455</name>
</gene>
<feature type="region of interest" description="Disordered" evidence="1">
    <location>
        <begin position="1"/>
        <end position="22"/>
    </location>
</feature>
<feature type="compositionally biased region" description="Basic and acidic residues" evidence="1">
    <location>
        <begin position="70"/>
        <end position="88"/>
    </location>
</feature>
<accession>A0A0D8L7M7</accession>
<evidence type="ECO:0000256" key="1">
    <source>
        <dbReference type="SAM" id="MobiDB-lite"/>
    </source>
</evidence>
<dbReference type="PATRIC" id="fig|582.24.peg.2956"/>
<evidence type="ECO:0000313" key="3">
    <source>
        <dbReference type="Proteomes" id="UP000032582"/>
    </source>
</evidence>
<protein>
    <submittedName>
        <fullName evidence="2">Uncharacterized protein</fullName>
    </submittedName>
</protein>
<organism evidence="2 3">
    <name type="scientific">Morganella morganii</name>
    <name type="common">Proteus morganii</name>
    <dbReference type="NCBI Taxonomy" id="582"/>
    <lineage>
        <taxon>Bacteria</taxon>
        <taxon>Pseudomonadati</taxon>
        <taxon>Pseudomonadota</taxon>
        <taxon>Gammaproteobacteria</taxon>
        <taxon>Enterobacterales</taxon>
        <taxon>Morganellaceae</taxon>
        <taxon>Morganella</taxon>
    </lineage>
</organism>
<evidence type="ECO:0000313" key="2">
    <source>
        <dbReference type="EMBL" id="KJF77935.1"/>
    </source>
</evidence>
<reference evidence="2 3" key="1">
    <citation type="submission" date="2015-02" db="EMBL/GenBank/DDBJ databases">
        <title>Whole genome shotgun sequencing of cultured foodborne pathogen.</title>
        <authorList>
            <person name="Timme R."/>
            <person name="Allard M.W."/>
            <person name="Strain E."/>
            <person name="Evans P.S."/>
            <person name="Brown E."/>
        </authorList>
    </citation>
    <scope>NUCLEOTIDE SEQUENCE [LARGE SCALE GENOMIC DNA]</scope>
    <source>
        <strain evidence="2 3">GCSL-TSO-24</strain>
    </source>
</reference>
<sequence>GLKAAALPEKADTVRDTPPDARLDAEIVREQQRLQSQENTHDRKAAVSLNEILRQEQLHRMRQTEQLQQAEKDIVREKEPVREKEVGE</sequence>
<name>A0A0D8L7M7_MORMO</name>
<dbReference type="Proteomes" id="UP000032582">
    <property type="component" value="Unassembled WGS sequence"/>
</dbReference>
<feature type="non-terminal residue" evidence="2">
    <location>
        <position position="1"/>
    </location>
</feature>
<feature type="region of interest" description="Disordered" evidence="1">
    <location>
        <begin position="63"/>
        <end position="88"/>
    </location>
</feature>